<gene>
    <name evidence="5" type="primary">pxpB</name>
    <name evidence="5" type="ORF">ACFO6Q_12840</name>
</gene>
<evidence type="ECO:0000259" key="4">
    <source>
        <dbReference type="SMART" id="SM00796"/>
    </source>
</evidence>
<evidence type="ECO:0000256" key="1">
    <source>
        <dbReference type="ARBA" id="ARBA00022741"/>
    </source>
</evidence>
<dbReference type="PANTHER" id="PTHR34698">
    <property type="entry name" value="5-OXOPROLINASE SUBUNIT B"/>
    <property type="match status" value="1"/>
</dbReference>
<dbReference type="NCBIfam" id="TIGR00370">
    <property type="entry name" value="5-oxoprolinase subunit PxpB"/>
    <property type="match status" value="1"/>
</dbReference>
<name>A0ABV9QVX9_9GAMM</name>
<keyword evidence="1" id="KW-0547">Nucleotide-binding</keyword>
<reference evidence="6" key="1">
    <citation type="journal article" date="2019" name="Int. J. Syst. Evol. Microbiol.">
        <title>The Global Catalogue of Microorganisms (GCM) 10K type strain sequencing project: providing services to taxonomists for standard genome sequencing and annotation.</title>
        <authorList>
            <consortium name="The Broad Institute Genomics Platform"/>
            <consortium name="The Broad Institute Genome Sequencing Center for Infectious Disease"/>
            <person name="Wu L."/>
            <person name="Ma J."/>
        </authorList>
    </citation>
    <scope>NUCLEOTIDE SEQUENCE [LARGE SCALE GENOMIC DNA]</scope>
    <source>
        <strain evidence="6">CCUG 30340</strain>
    </source>
</reference>
<dbReference type="EMBL" id="JBHSHD010000010">
    <property type="protein sequence ID" value="MFC4821216.1"/>
    <property type="molecule type" value="Genomic_DNA"/>
</dbReference>
<evidence type="ECO:0000313" key="6">
    <source>
        <dbReference type="Proteomes" id="UP001595886"/>
    </source>
</evidence>
<keyword evidence="6" id="KW-1185">Reference proteome</keyword>
<dbReference type="InterPro" id="IPR010016">
    <property type="entry name" value="PxpB"/>
</dbReference>
<dbReference type="SUPFAM" id="SSF160467">
    <property type="entry name" value="PH0987 N-terminal domain-like"/>
    <property type="match status" value="1"/>
</dbReference>
<dbReference type="SMART" id="SM00796">
    <property type="entry name" value="AHS1"/>
    <property type="match status" value="1"/>
</dbReference>
<dbReference type="GO" id="GO:0017168">
    <property type="term" value="F:5-oxoprolinase (ATP-hydrolyzing) activity"/>
    <property type="evidence" value="ECO:0007669"/>
    <property type="project" value="UniProtKB-EC"/>
</dbReference>
<dbReference type="Gene3D" id="3.30.1360.40">
    <property type="match status" value="1"/>
</dbReference>
<organism evidence="5 6">
    <name type="scientific">Dokdonella ginsengisoli</name>
    <dbReference type="NCBI Taxonomy" id="363846"/>
    <lineage>
        <taxon>Bacteria</taxon>
        <taxon>Pseudomonadati</taxon>
        <taxon>Pseudomonadota</taxon>
        <taxon>Gammaproteobacteria</taxon>
        <taxon>Lysobacterales</taxon>
        <taxon>Rhodanobacteraceae</taxon>
        <taxon>Dokdonella</taxon>
    </lineage>
</organism>
<dbReference type="Proteomes" id="UP001595886">
    <property type="component" value="Unassembled WGS sequence"/>
</dbReference>
<evidence type="ECO:0000256" key="3">
    <source>
        <dbReference type="ARBA" id="ARBA00022840"/>
    </source>
</evidence>
<protein>
    <submittedName>
        <fullName evidence="5">5-oxoprolinase subunit PxpB</fullName>
        <ecNumber evidence="5">3.5.2.9</ecNumber>
    </submittedName>
</protein>
<dbReference type="Gene3D" id="2.40.100.10">
    <property type="entry name" value="Cyclophilin-like"/>
    <property type="match status" value="1"/>
</dbReference>
<evidence type="ECO:0000313" key="5">
    <source>
        <dbReference type="EMBL" id="MFC4821216.1"/>
    </source>
</evidence>
<dbReference type="EC" id="3.5.2.9" evidence="5"/>
<comment type="caution">
    <text evidence="5">The sequence shown here is derived from an EMBL/GenBank/DDBJ whole genome shotgun (WGS) entry which is preliminary data.</text>
</comment>
<evidence type="ECO:0000256" key="2">
    <source>
        <dbReference type="ARBA" id="ARBA00022801"/>
    </source>
</evidence>
<dbReference type="RefSeq" id="WP_380021501.1">
    <property type="nucleotide sequence ID" value="NZ_JBHSHD010000010.1"/>
</dbReference>
<dbReference type="SUPFAM" id="SSF50891">
    <property type="entry name" value="Cyclophilin-like"/>
    <property type="match status" value="1"/>
</dbReference>
<dbReference type="InterPro" id="IPR029000">
    <property type="entry name" value="Cyclophilin-like_dom_sf"/>
</dbReference>
<dbReference type="Pfam" id="PF02682">
    <property type="entry name" value="CT_C_D"/>
    <property type="match status" value="1"/>
</dbReference>
<sequence>MNEGAGPADFEIEPLGETMLLLRFGERVDAAVNARVHAAAHMLSRVELPGLVDVIPAYATLALHYDAPFWAGRDGSPPWQHLAGALRAVFAGVQRSEPHEGRSVEIPVRYGGEHGADLEAVAAHAGLDIDAVIARHVAVEYRVAMLGFAPGFPYLLGLDPALRMPRRAQPRTRVPRGSVAIGGAQTGIYPSELPAGWQLIGRTPLTLFDAAREPPCLLAPGDRVRFRAIDAAEFDALAESAR</sequence>
<dbReference type="PANTHER" id="PTHR34698:SF2">
    <property type="entry name" value="5-OXOPROLINASE SUBUNIT B"/>
    <property type="match status" value="1"/>
</dbReference>
<accession>A0ABV9QVX9</accession>
<proteinExistence type="predicted"/>
<keyword evidence="3" id="KW-0067">ATP-binding</keyword>
<dbReference type="InterPro" id="IPR003833">
    <property type="entry name" value="CT_C_D"/>
</dbReference>
<feature type="domain" description="Carboxyltransferase" evidence="4">
    <location>
        <begin position="10"/>
        <end position="218"/>
    </location>
</feature>
<keyword evidence="2 5" id="KW-0378">Hydrolase</keyword>